<feature type="transmembrane region" description="Helical" evidence="2">
    <location>
        <begin position="1068"/>
        <end position="1088"/>
    </location>
</feature>
<feature type="transmembrane region" description="Helical" evidence="2">
    <location>
        <begin position="1127"/>
        <end position="1144"/>
    </location>
</feature>
<feature type="transmembrane region" description="Helical" evidence="2">
    <location>
        <begin position="1006"/>
        <end position="1023"/>
    </location>
</feature>
<feature type="region of interest" description="Disordered" evidence="1">
    <location>
        <begin position="190"/>
        <end position="216"/>
    </location>
</feature>
<dbReference type="PANTHER" id="PTHR42101:SF1">
    <property type="entry name" value="LOW TEMPERATURE REQUIREMENT A"/>
    <property type="match status" value="1"/>
</dbReference>
<keyword evidence="2" id="KW-0472">Membrane</keyword>
<evidence type="ECO:0000256" key="2">
    <source>
        <dbReference type="SAM" id="Phobius"/>
    </source>
</evidence>
<sequence>MSQRRGGSQNRHNLRHHAGNTEHGAGDNQQNNYSGEERGMLHDTSSGLNMSPDISNLSNPSDVPVQYDIFGKPVIPHGNETFGDIMLHPTKQLAMHKKRVEKFKHDHDLVPEAAPEARMASLVHVRTRSVIHFKNLIGDQTIKMTDELCKDISTELSLSLEEQSEMRKIKNTDGLAKVLRKFGRDFSIKVHNSEDIHPEKKHSPAQSPELNEKAEQGHHYPLEQPATATATATTDQEKLDANNTLAPTLSHLSSHSDVAAGRTSTDSEKAHLAEGSAIIHLNSNVYLEVKKIFPEEEEEKFEELMPKRRAFFNIPDPDLSDEIGEESSASWLELFGDVFYVGWLTTFTHHNHITDGSTLANYVGWFVVMWWSWCSSALYSSRYDTGDVVHHIYKLIELCALVGMAGASNTYASEDHLGFVLGYIVSKAVLLIEYSVVFTVALITGSHGKLPLACYVFVNLLSIILWGASLAFGSDAQRASRFSLWYISIVIELLVNIALKKNKQVSVAGSHLAERFGLFTLIILGENMMGFITLVSEGASEDIKLICANMMGVIIIFGFFFMCFDDFSAQVLLEVNVSQLWLYLHFPLHLCQVALGIALQDVIQIYGQHWDYVAMGCPSASSETSELPATNTAETSHIVQNVSGRALSLFQSLQYSATPAEGTSITEGSGSEAEGCLNVDFVFKTFLVAAGLVLMLNAFIKFINTPVNSRWSKYICASRAINAIIFFGLTQVVHQINSIGLLGLLTGCLILQFRSKSVRRGPTVRGRRPTIGRAGRRKQSLASDEEILTRSDSDTATEEVELHRVNVPPTYIHGNETFGDVIVHPVQQFEAHKQRKAQFEEQRRSWQLEHGPEKDDTKNLRAEQSFAIEYETATEFGRKLKLTQKEKIMFNGVHDTESLTHFLHQTNRDYAIKVHHGHGESHHAHHHHQTLDLSSNIYVEFKPKLQEVVHEDSSASTRRPFFMFPEADLSADIGEEKAASWLELFYDLFYIASLSEFTHTHVIKDWASLGVYASWFVIMWWAWTASSLYTSRFDTDDVMHHIYKLIEMCAVIGMAGTSDHFLNSSGFVYGYITLKAILAIEYAIVFSVALMSNSKSRIPLLCYVVANLISIILWGISLLFLDSDTHFAFWYIGLFVELLVNLVVRDNKRLSWAASHLAERFGLLTLIVLGENLMGFVKLVAEAGTTIHVVIPNFMAVVIIFGFFFNYFEDFSKEVMLHNRYHQLWVYLHFPLHLCQVAFGIAMINMLRIYRLQYEKSHAETQPAGEPSTSSEASGVAASEAPTASGSVAEPTDGSSTNVAKRDIDDIYHHAAYELAARAIEDTSGDSIYYDPISLSEISSPSQTPIPTMTSSILATVAAVSTSVAFSTLTAIQQKVEAGTNSPTEAAGGESEADLTPDEQTFVYKTFLITGGLILIINSLIKLLNTKIHGNYSAFHINDSTNS</sequence>
<feature type="compositionally biased region" description="Basic residues" evidence="1">
    <location>
        <begin position="765"/>
        <end position="779"/>
    </location>
</feature>
<feature type="transmembrane region" description="Helical" evidence="2">
    <location>
        <begin position="1100"/>
        <end position="1121"/>
    </location>
</feature>
<evidence type="ECO:0000256" key="1">
    <source>
        <dbReference type="SAM" id="MobiDB-lite"/>
    </source>
</evidence>
<feature type="region of interest" description="Disordered" evidence="1">
    <location>
        <begin position="1"/>
        <end position="59"/>
    </location>
</feature>
<feature type="region of interest" description="Disordered" evidence="1">
    <location>
        <begin position="248"/>
        <end position="269"/>
    </location>
</feature>
<feature type="compositionally biased region" description="Polar residues" evidence="1">
    <location>
        <begin position="1"/>
        <end position="11"/>
    </location>
</feature>
<dbReference type="Proteomes" id="UP000654370">
    <property type="component" value="Unassembled WGS sequence"/>
</dbReference>
<feature type="region of interest" description="Disordered" evidence="1">
    <location>
        <begin position="1260"/>
        <end position="1300"/>
    </location>
</feature>
<dbReference type="InterPro" id="IPR010640">
    <property type="entry name" value="Low_temperature_requirement_A"/>
</dbReference>
<accession>A0A8H7Q198</accession>
<evidence type="ECO:0008006" key="5">
    <source>
        <dbReference type="Google" id="ProtNLM"/>
    </source>
</evidence>
<proteinExistence type="predicted"/>
<feature type="transmembrane region" description="Helical" evidence="2">
    <location>
        <begin position="1179"/>
        <end position="1204"/>
    </location>
</feature>
<evidence type="ECO:0000313" key="3">
    <source>
        <dbReference type="EMBL" id="KAG2183214.1"/>
    </source>
</evidence>
<feature type="transmembrane region" description="Helical" evidence="2">
    <location>
        <begin position="548"/>
        <end position="568"/>
    </location>
</feature>
<organism evidence="3 4">
    <name type="scientific">Mortierella isabellina</name>
    <name type="common">Filamentous fungus</name>
    <name type="synonym">Umbelopsis isabellina</name>
    <dbReference type="NCBI Taxonomy" id="91625"/>
    <lineage>
        <taxon>Eukaryota</taxon>
        <taxon>Fungi</taxon>
        <taxon>Fungi incertae sedis</taxon>
        <taxon>Mucoromycota</taxon>
        <taxon>Mucoromycotina</taxon>
        <taxon>Umbelopsidomycetes</taxon>
        <taxon>Umbelopsidales</taxon>
        <taxon>Umbelopsidaceae</taxon>
        <taxon>Umbelopsis</taxon>
    </lineage>
</organism>
<dbReference type="EMBL" id="JAEPQZ010000003">
    <property type="protein sequence ID" value="KAG2183214.1"/>
    <property type="molecule type" value="Genomic_DNA"/>
</dbReference>
<feature type="transmembrane region" description="Helical" evidence="2">
    <location>
        <begin position="735"/>
        <end position="753"/>
    </location>
</feature>
<keyword evidence="2" id="KW-0812">Transmembrane</keyword>
<feature type="transmembrane region" description="Helical" evidence="2">
    <location>
        <begin position="424"/>
        <end position="445"/>
    </location>
</feature>
<comment type="caution">
    <text evidence="3">The sequence shown here is derived from an EMBL/GenBank/DDBJ whole genome shotgun (WGS) entry which is preliminary data.</text>
</comment>
<dbReference type="OrthoDB" id="191995at2759"/>
<feature type="compositionally biased region" description="Basic and acidic residues" evidence="1">
    <location>
        <begin position="190"/>
        <end position="202"/>
    </location>
</feature>
<feature type="transmembrane region" description="Helical" evidence="2">
    <location>
        <begin position="484"/>
        <end position="500"/>
    </location>
</feature>
<feature type="transmembrane region" description="Helical" evidence="2">
    <location>
        <begin position="452"/>
        <end position="472"/>
    </location>
</feature>
<dbReference type="PANTHER" id="PTHR42101">
    <property type="entry name" value="CHROMOSOME 16, WHOLE GENOME SHOTGUN SEQUENCE"/>
    <property type="match status" value="1"/>
</dbReference>
<protein>
    <recommendedName>
        <fullName evidence="5">Bacterial low temperature requirement A protein-domain-containing protein</fullName>
    </recommendedName>
</protein>
<feature type="compositionally biased region" description="Low complexity" evidence="1">
    <location>
        <begin position="1268"/>
        <end position="1281"/>
    </location>
</feature>
<keyword evidence="2" id="KW-1133">Transmembrane helix</keyword>
<feature type="region of interest" description="Disordered" evidence="1">
    <location>
        <begin position="761"/>
        <end position="795"/>
    </location>
</feature>
<reference evidence="3" key="1">
    <citation type="submission" date="2020-12" db="EMBL/GenBank/DDBJ databases">
        <title>Metabolic potential, ecology and presence of endohyphal bacteria is reflected in genomic diversity of Mucoromycotina.</title>
        <authorList>
            <person name="Muszewska A."/>
            <person name="Okrasinska A."/>
            <person name="Steczkiewicz K."/>
            <person name="Drgas O."/>
            <person name="Orlowska M."/>
            <person name="Perlinska-Lenart U."/>
            <person name="Aleksandrzak-Piekarczyk T."/>
            <person name="Szatraj K."/>
            <person name="Zielenkiewicz U."/>
            <person name="Pilsyk S."/>
            <person name="Malc E."/>
            <person name="Mieczkowski P."/>
            <person name="Kruszewska J.S."/>
            <person name="Biernat P."/>
            <person name="Pawlowska J."/>
        </authorList>
    </citation>
    <scope>NUCLEOTIDE SEQUENCE</scope>
    <source>
        <strain evidence="3">WA0000067209</strain>
    </source>
</reference>
<feature type="transmembrane region" description="Helical" evidence="2">
    <location>
        <begin position="1224"/>
        <end position="1247"/>
    </location>
</feature>
<evidence type="ECO:0000313" key="4">
    <source>
        <dbReference type="Proteomes" id="UP000654370"/>
    </source>
</evidence>
<feature type="transmembrane region" description="Helical" evidence="2">
    <location>
        <begin position="681"/>
        <end position="699"/>
    </location>
</feature>
<feature type="compositionally biased region" description="Polar residues" evidence="1">
    <location>
        <begin position="43"/>
        <end position="59"/>
    </location>
</feature>
<feature type="transmembrane region" description="Helical" evidence="2">
    <location>
        <begin position="512"/>
        <end position="536"/>
    </location>
</feature>
<dbReference type="Pfam" id="PF06772">
    <property type="entry name" value="LtrA"/>
    <property type="match status" value="2"/>
</dbReference>
<gene>
    <name evidence="3" type="ORF">INT43_006218</name>
</gene>
<name>A0A8H7Q198_MORIS</name>
<keyword evidence="4" id="KW-1185">Reference proteome</keyword>